<dbReference type="Proteomes" id="UP000015105">
    <property type="component" value="Chromosome 6D"/>
</dbReference>
<reference evidence="1" key="3">
    <citation type="journal article" date="2017" name="Nature">
        <title>Genome sequence of the progenitor of the wheat D genome Aegilops tauschii.</title>
        <authorList>
            <person name="Luo M.C."/>
            <person name="Gu Y.Q."/>
            <person name="Puiu D."/>
            <person name="Wang H."/>
            <person name="Twardziok S.O."/>
            <person name="Deal K.R."/>
            <person name="Huo N."/>
            <person name="Zhu T."/>
            <person name="Wang L."/>
            <person name="Wang Y."/>
            <person name="McGuire P.E."/>
            <person name="Liu S."/>
            <person name="Long H."/>
            <person name="Ramasamy R.K."/>
            <person name="Rodriguez J.C."/>
            <person name="Van S.L."/>
            <person name="Yuan L."/>
            <person name="Wang Z."/>
            <person name="Xia Z."/>
            <person name="Xiao L."/>
            <person name="Anderson O.D."/>
            <person name="Ouyang S."/>
            <person name="Liang Y."/>
            <person name="Zimin A.V."/>
            <person name="Pertea G."/>
            <person name="Qi P."/>
            <person name="Bennetzen J.L."/>
            <person name="Dai X."/>
            <person name="Dawson M.W."/>
            <person name="Muller H.G."/>
            <person name="Kugler K."/>
            <person name="Rivarola-Duarte L."/>
            <person name="Spannagl M."/>
            <person name="Mayer K.F.X."/>
            <person name="Lu F.H."/>
            <person name="Bevan M.W."/>
            <person name="Leroy P."/>
            <person name="Li P."/>
            <person name="You F.M."/>
            <person name="Sun Q."/>
            <person name="Liu Z."/>
            <person name="Lyons E."/>
            <person name="Wicker T."/>
            <person name="Salzberg S.L."/>
            <person name="Devos K.M."/>
            <person name="Dvorak J."/>
        </authorList>
    </citation>
    <scope>NUCLEOTIDE SEQUENCE [LARGE SCALE GENOMIC DNA]</scope>
    <source>
        <strain evidence="1">cv. AL8/78</strain>
    </source>
</reference>
<dbReference type="Gramene" id="AET6Gv20286000.22">
    <property type="protein sequence ID" value="AET6Gv20286000.22"/>
    <property type="gene ID" value="AET6Gv20286000"/>
</dbReference>
<reference evidence="2" key="2">
    <citation type="journal article" date="2017" name="Nat. Plants">
        <title>The Aegilops tauschii genome reveals multiple impacts of transposons.</title>
        <authorList>
            <person name="Zhao G."/>
            <person name="Zou C."/>
            <person name="Li K."/>
            <person name="Wang K."/>
            <person name="Li T."/>
            <person name="Gao L."/>
            <person name="Zhang X."/>
            <person name="Wang H."/>
            <person name="Yang Z."/>
            <person name="Liu X."/>
            <person name="Jiang W."/>
            <person name="Mao L."/>
            <person name="Kong X."/>
            <person name="Jiao Y."/>
            <person name="Jia J."/>
        </authorList>
    </citation>
    <scope>NUCLEOTIDE SEQUENCE [LARGE SCALE GENOMIC DNA]</scope>
    <source>
        <strain evidence="2">cv. AL8/78</strain>
    </source>
</reference>
<reference evidence="1" key="5">
    <citation type="journal article" date="2021" name="G3 (Bethesda)">
        <title>Aegilops tauschii genome assembly Aet v5.0 features greater sequence contiguity and improved annotation.</title>
        <authorList>
            <person name="Wang L."/>
            <person name="Zhu T."/>
            <person name="Rodriguez J.C."/>
            <person name="Deal K.R."/>
            <person name="Dubcovsky J."/>
            <person name="McGuire P.E."/>
            <person name="Lux T."/>
            <person name="Spannagl M."/>
            <person name="Mayer K.F.X."/>
            <person name="Baldrich P."/>
            <person name="Meyers B.C."/>
            <person name="Huo N."/>
            <person name="Gu Y.Q."/>
            <person name="Zhou H."/>
            <person name="Devos K.M."/>
            <person name="Bennetzen J.L."/>
            <person name="Unver T."/>
            <person name="Budak H."/>
            <person name="Gulick P.J."/>
            <person name="Galiba G."/>
            <person name="Kalapos B."/>
            <person name="Nelson D.R."/>
            <person name="Li P."/>
            <person name="You F.M."/>
            <person name="Luo M.C."/>
            <person name="Dvorak J."/>
        </authorList>
    </citation>
    <scope>NUCLEOTIDE SEQUENCE [LARGE SCALE GENOMIC DNA]</scope>
    <source>
        <strain evidence="1">cv. AL8/78</strain>
    </source>
</reference>
<evidence type="ECO:0000313" key="2">
    <source>
        <dbReference type="Proteomes" id="UP000015105"/>
    </source>
</evidence>
<keyword evidence="2" id="KW-1185">Reference proteome</keyword>
<protein>
    <submittedName>
        <fullName evidence="1">Uncharacterized protein</fullName>
    </submittedName>
</protein>
<reference evidence="1" key="4">
    <citation type="submission" date="2019-03" db="UniProtKB">
        <authorList>
            <consortium name="EnsemblPlants"/>
        </authorList>
    </citation>
    <scope>IDENTIFICATION</scope>
</reference>
<reference evidence="2" key="1">
    <citation type="journal article" date="2014" name="Science">
        <title>Ancient hybridizations among the ancestral genomes of bread wheat.</title>
        <authorList>
            <consortium name="International Wheat Genome Sequencing Consortium,"/>
            <person name="Marcussen T."/>
            <person name="Sandve S.R."/>
            <person name="Heier L."/>
            <person name="Spannagl M."/>
            <person name="Pfeifer M."/>
            <person name="Jakobsen K.S."/>
            <person name="Wulff B.B."/>
            <person name="Steuernagel B."/>
            <person name="Mayer K.F."/>
            <person name="Olsen O.A."/>
        </authorList>
    </citation>
    <scope>NUCLEOTIDE SEQUENCE [LARGE SCALE GENOMIC DNA]</scope>
    <source>
        <strain evidence="2">cv. AL8/78</strain>
    </source>
</reference>
<sequence length="49" mass="5439">TRALPCCIHIKTKVEQCSCKLDFALKILVALVASPDYCPRGNIYKTVVD</sequence>
<dbReference type="AlphaFoldDB" id="A0A453N9L5"/>
<organism evidence="1 2">
    <name type="scientific">Aegilops tauschii subsp. strangulata</name>
    <name type="common">Goatgrass</name>
    <dbReference type="NCBI Taxonomy" id="200361"/>
    <lineage>
        <taxon>Eukaryota</taxon>
        <taxon>Viridiplantae</taxon>
        <taxon>Streptophyta</taxon>
        <taxon>Embryophyta</taxon>
        <taxon>Tracheophyta</taxon>
        <taxon>Spermatophyta</taxon>
        <taxon>Magnoliopsida</taxon>
        <taxon>Liliopsida</taxon>
        <taxon>Poales</taxon>
        <taxon>Poaceae</taxon>
        <taxon>BOP clade</taxon>
        <taxon>Pooideae</taxon>
        <taxon>Triticodae</taxon>
        <taxon>Triticeae</taxon>
        <taxon>Triticinae</taxon>
        <taxon>Aegilops</taxon>
    </lineage>
</organism>
<evidence type="ECO:0000313" key="1">
    <source>
        <dbReference type="EnsemblPlants" id="AET6Gv20286000.22"/>
    </source>
</evidence>
<accession>A0A453N9L5</accession>
<dbReference type="EnsemblPlants" id="AET6Gv20286000.22">
    <property type="protein sequence ID" value="AET6Gv20286000.22"/>
    <property type="gene ID" value="AET6Gv20286000"/>
</dbReference>
<name>A0A453N9L5_AEGTS</name>
<proteinExistence type="predicted"/>